<accession>A0A840FZG4</accession>
<dbReference type="SUPFAM" id="SSF52833">
    <property type="entry name" value="Thioredoxin-like"/>
    <property type="match status" value="1"/>
</dbReference>
<evidence type="ECO:0000256" key="1">
    <source>
        <dbReference type="ARBA" id="ARBA00007198"/>
    </source>
</evidence>
<dbReference type="OrthoDB" id="9803749at2"/>
<keyword evidence="4" id="KW-1185">Reference proteome</keyword>
<dbReference type="InterPro" id="IPR006504">
    <property type="entry name" value="Tscrpt_reg_Spx/MgsR"/>
</dbReference>
<keyword evidence="3" id="KW-0560">Oxidoreductase</keyword>
<protein>
    <submittedName>
        <fullName evidence="3">Arsenate reductase</fullName>
        <ecNumber evidence="3">1.20.4.1</ecNumber>
    </submittedName>
</protein>
<organism evidence="3 4">
    <name type="scientific">Rhodocyclus tenuis</name>
    <name type="common">Rhodospirillum tenue</name>
    <dbReference type="NCBI Taxonomy" id="1066"/>
    <lineage>
        <taxon>Bacteria</taxon>
        <taxon>Pseudomonadati</taxon>
        <taxon>Pseudomonadota</taxon>
        <taxon>Betaproteobacteria</taxon>
        <taxon>Rhodocyclales</taxon>
        <taxon>Rhodocyclaceae</taxon>
        <taxon>Rhodocyclus</taxon>
    </lineage>
</organism>
<name>A0A840FZG4_RHOTE</name>
<dbReference type="AlphaFoldDB" id="A0A840FZG4"/>
<dbReference type="Pfam" id="PF03960">
    <property type="entry name" value="ArsC"/>
    <property type="match status" value="1"/>
</dbReference>
<dbReference type="InterPro" id="IPR006660">
    <property type="entry name" value="Arsenate_reductase-like"/>
</dbReference>
<dbReference type="EC" id="1.20.4.1" evidence="3"/>
<evidence type="ECO:0000256" key="2">
    <source>
        <dbReference type="PROSITE-ProRule" id="PRU01282"/>
    </source>
</evidence>
<dbReference type="GO" id="GO:0008794">
    <property type="term" value="F:arsenate reductase (glutaredoxin) activity"/>
    <property type="evidence" value="ECO:0007669"/>
    <property type="project" value="UniProtKB-EC"/>
</dbReference>
<reference evidence="3 4" key="1">
    <citation type="submission" date="2020-08" db="EMBL/GenBank/DDBJ databases">
        <title>Genome sequencing of Purple Non-Sulfur Bacteria from various extreme environments.</title>
        <authorList>
            <person name="Mayer M."/>
        </authorList>
    </citation>
    <scope>NUCLEOTIDE SEQUENCE [LARGE SCALE GENOMIC DNA]</scope>
    <source>
        <strain evidence="3 4">2761</strain>
    </source>
</reference>
<dbReference type="EMBL" id="JACIGE010000006">
    <property type="protein sequence ID" value="MBB4247507.1"/>
    <property type="molecule type" value="Genomic_DNA"/>
</dbReference>
<comment type="similarity">
    <text evidence="1 2">Belongs to the ArsC family.</text>
</comment>
<comment type="caution">
    <text evidence="3">The sequence shown here is derived from an EMBL/GenBank/DDBJ whole genome shotgun (WGS) entry which is preliminary data.</text>
</comment>
<dbReference type="RefSeq" id="WP_153116610.1">
    <property type="nucleotide sequence ID" value="NZ_JACIGE010000006.1"/>
</dbReference>
<evidence type="ECO:0000313" key="4">
    <source>
        <dbReference type="Proteomes" id="UP000587070"/>
    </source>
</evidence>
<dbReference type="PANTHER" id="PTHR30041:SF8">
    <property type="entry name" value="PROTEIN YFFB"/>
    <property type="match status" value="1"/>
</dbReference>
<dbReference type="CDD" id="cd03035">
    <property type="entry name" value="ArsC_Yffb"/>
    <property type="match status" value="1"/>
</dbReference>
<dbReference type="PANTHER" id="PTHR30041">
    <property type="entry name" value="ARSENATE REDUCTASE"/>
    <property type="match status" value="1"/>
</dbReference>
<dbReference type="InterPro" id="IPR036249">
    <property type="entry name" value="Thioredoxin-like_sf"/>
</dbReference>
<dbReference type="Gene3D" id="3.40.30.10">
    <property type="entry name" value="Glutaredoxin"/>
    <property type="match status" value="1"/>
</dbReference>
<dbReference type="PROSITE" id="PS51353">
    <property type="entry name" value="ARSC"/>
    <property type="match status" value="1"/>
</dbReference>
<sequence length="128" mass="14253">MSAPEQHRSCRIYGIKNCDTMKKAFAWLDANGVACEFIDYKKAGVAAAHLADWAARAGWQTLLNRQGLTWKKLSEEQRADVDEARALALMAAQPTLIKRPVLDSGDALLVGFDAERYRAWANSQEEKA</sequence>
<proteinExistence type="inferred from homology"/>
<evidence type="ECO:0000313" key="3">
    <source>
        <dbReference type="EMBL" id="MBB4247507.1"/>
    </source>
</evidence>
<dbReference type="NCBIfam" id="TIGR01617">
    <property type="entry name" value="arsC_related"/>
    <property type="match status" value="1"/>
</dbReference>
<dbReference type="Proteomes" id="UP000587070">
    <property type="component" value="Unassembled WGS sequence"/>
</dbReference>
<gene>
    <name evidence="3" type="ORF">GGD90_001881</name>
</gene>